<feature type="compositionally biased region" description="Low complexity" evidence="1">
    <location>
        <begin position="840"/>
        <end position="852"/>
    </location>
</feature>
<evidence type="ECO:0000313" key="3">
    <source>
        <dbReference type="Proteomes" id="UP000650467"/>
    </source>
</evidence>
<reference evidence="2" key="1">
    <citation type="journal article" date="2020" name="bioRxiv">
        <title>Comparative genomics of Chlamydomonas.</title>
        <authorList>
            <person name="Craig R.J."/>
            <person name="Hasan A.R."/>
            <person name="Ness R.W."/>
            <person name="Keightley P.D."/>
        </authorList>
    </citation>
    <scope>NUCLEOTIDE SEQUENCE</scope>
    <source>
        <strain evidence="2">SAG 7.73</strain>
    </source>
</reference>
<feature type="region of interest" description="Disordered" evidence="1">
    <location>
        <begin position="831"/>
        <end position="906"/>
    </location>
</feature>
<dbReference type="EMBL" id="JAEHOC010000001">
    <property type="protein sequence ID" value="KAG2445503.1"/>
    <property type="molecule type" value="Genomic_DNA"/>
</dbReference>
<comment type="caution">
    <text evidence="2">The sequence shown here is derived from an EMBL/GenBank/DDBJ whole genome shotgun (WGS) entry which is preliminary data.</text>
</comment>
<feature type="compositionally biased region" description="Low complexity" evidence="1">
    <location>
        <begin position="149"/>
        <end position="161"/>
    </location>
</feature>
<feature type="region of interest" description="Disordered" evidence="1">
    <location>
        <begin position="299"/>
        <end position="358"/>
    </location>
</feature>
<feature type="compositionally biased region" description="Basic residues" evidence="1">
    <location>
        <begin position="680"/>
        <end position="689"/>
    </location>
</feature>
<evidence type="ECO:0000313" key="2">
    <source>
        <dbReference type="EMBL" id="KAG2445503.1"/>
    </source>
</evidence>
<accession>A0A835WDR8</accession>
<feature type="region of interest" description="Disordered" evidence="1">
    <location>
        <begin position="149"/>
        <end position="252"/>
    </location>
</feature>
<feature type="region of interest" description="Disordered" evidence="1">
    <location>
        <begin position="474"/>
        <end position="529"/>
    </location>
</feature>
<feature type="compositionally biased region" description="Gly residues" evidence="1">
    <location>
        <begin position="591"/>
        <end position="604"/>
    </location>
</feature>
<feature type="compositionally biased region" description="Basic and acidic residues" evidence="1">
    <location>
        <begin position="13"/>
        <end position="22"/>
    </location>
</feature>
<feature type="compositionally biased region" description="Acidic residues" evidence="1">
    <location>
        <begin position="635"/>
        <end position="670"/>
    </location>
</feature>
<feature type="region of interest" description="Disordered" evidence="1">
    <location>
        <begin position="267"/>
        <end position="286"/>
    </location>
</feature>
<protein>
    <submittedName>
        <fullName evidence="2">Uncharacterized protein</fullName>
    </submittedName>
</protein>
<keyword evidence="3" id="KW-1185">Reference proteome</keyword>
<proteinExistence type="predicted"/>
<sequence>MPTAHLTKSKSISRKEAKEQQELHELRDSVLGALLGPKPQLPTPQEVLAVGRQEVSAREENFYHDRLAHYAYALHHRPTGARVQFASRPKDAGAAGGDEEAGDGDEEGLLLEYMSVAGRWQEVSLLTDEAGPGVPGGGAGMQLIEERPAAGGAAGPAALAASQARNAPGNSDGGREQDAAEPPPPPLLDQLLAEPDLGATFSSRRRESLAATASSSRVGRRRSLDEGSRLVSGAGCARGLNSNSSSSYHGNRPGLASSGAVLFSASGEGPGAPLPPPLSGPESSAATVSSSINWGMAGAGSQRWPSAAVPRASSLRPTTARPLQGCGASAGSAASQELRRSVDPSPHEDQLAVTTPAATSAAARAGAGARVGTAVARRSSFSLGPVSASQVSLFGGGPSSYGAAGADPSQHPPVCLAGLPAAAFHAAAPHTRAYNSAAGGALATSASFAAAADTSASLMSMRSAWQLADAPSARSLGGGRAGGPALAASARAASPAPPAASASQAGSSMSGLGTRDGPGTGGGVDAGQNGGGLGAAGQAAWAQATGTASTSMAAAAAAPKGAASPLPAQPARLRCVPRTASCTAVIPSGGTSSGVGGSGSGGAATGRDTWSWAREAAAASMQQRQRQEAQGTGGEAEEEDEAYEGAEDGEEEEEEEEEEGQSESAEEELDGPAGSESKATKKKKKRGKGGRLLEEGGKAVESSWRSFSAGMTALRAVAAISVGGIVGRTSMRFGRAAGGPAAGVAGEPAAGLVGAAAAGPAVGPGTVMLSRRQRRASNVILPYPYEHTSALAGACDAAGDGNGNGTPAAAASPTKGSAQAQLAAMLETIRPASPAPPSSTSPVAASKASPPSARGPGRVMRVPSFLSPHPPAAGHPGAPSPAAAGAGAPAAGGLAAAPPARQRNRRASLDETWLAASLQSRAAAAGAATSAATAAGGGGSGVRQFAAAPPPLPPRRGSLEIGRSGASFGVGGAWSQATNSTMSVGAVPPAGAGPTSPAASQSQLSFLKRAAAGGGSPVTSPVTAASTGAGGGVKSPPVASKVGAFDRLVHSLSHALHKSGSKHH</sequence>
<feature type="compositionally biased region" description="Low complexity" evidence="1">
    <location>
        <begin position="613"/>
        <end position="630"/>
    </location>
</feature>
<dbReference type="AlphaFoldDB" id="A0A835WDR8"/>
<feature type="region of interest" description="Disordered" evidence="1">
    <location>
        <begin position="932"/>
        <end position="954"/>
    </location>
</feature>
<feature type="region of interest" description="Disordered" evidence="1">
    <location>
        <begin position="586"/>
        <end position="701"/>
    </location>
</feature>
<feature type="region of interest" description="Disordered" evidence="1">
    <location>
        <begin position="1011"/>
        <end position="1039"/>
    </location>
</feature>
<evidence type="ECO:0000256" key="1">
    <source>
        <dbReference type="SAM" id="MobiDB-lite"/>
    </source>
</evidence>
<feature type="compositionally biased region" description="Low complexity" evidence="1">
    <location>
        <begin position="483"/>
        <end position="513"/>
    </location>
</feature>
<dbReference type="OrthoDB" id="552152at2759"/>
<name>A0A835WDR8_CHLIN</name>
<feature type="compositionally biased region" description="Polar residues" evidence="1">
    <location>
        <begin position="240"/>
        <end position="249"/>
    </location>
</feature>
<feature type="compositionally biased region" description="Low complexity" evidence="1">
    <location>
        <begin position="325"/>
        <end position="335"/>
    </location>
</feature>
<feature type="compositionally biased region" description="Low complexity" evidence="1">
    <location>
        <begin position="874"/>
        <end position="901"/>
    </location>
</feature>
<gene>
    <name evidence="2" type="ORF">HXX76_000119</name>
</gene>
<feature type="compositionally biased region" description="Low complexity" evidence="1">
    <location>
        <begin position="188"/>
        <end position="197"/>
    </location>
</feature>
<dbReference type="Proteomes" id="UP000650467">
    <property type="component" value="Unassembled WGS sequence"/>
</dbReference>
<feature type="region of interest" description="Disordered" evidence="1">
    <location>
        <begin position="86"/>
        <end position="105"/>
    </location>
</feature>
<feature type="compositionally biased region" description="Basic and acidic residues" evidence="1">
    <location>
        <begin position="337"/>
        <end position="350"/>
    </location>
</feature>
<organism evidence="2 3">
    <name type="scientific">Chlamydomonas incerta</name>
    <dbReference type="NCBI Taxonomy" id="51695"/>
    <lineage>
        <taxon>Eukaryota</taxon>
        <taxon>Viridiplantae</taxon>
        <taxon>Chlorophyta</taxon>
        <taxon>core chlorophytes</taxon>
        <taxon>Chlorophyceae</taxon>
        <taxon>CS clade</taxon>
        <taxon>Chlamydomonadales</taxon>
        <taxon>Chlamydomonadaceae</taxon>
        <taxon>Chlamydomonas</taxon>
    </lineage>
</organism>
<feature type="compositionally biased region" description="Gly residues" evidence="1">
    <location>
        <begin position="514"/>
        <end position="529"/>
    </location>
</feature>
<feature type="compositionally biased region" description="Low complexity" evidence="1">
    <location>
        <begin position="1018"/>
        <end position="1027"/>
    </location>
</feature>
<feature type="region of interest" description="Disordered" evidence="1">
    <location>
        <begin position="1"/>
        <end position="22"/>
    </location>
</feature>